<organism evidence="3 4">
    <name type="scientific">Sphingomonas lycopersici</name>
    <dbReference type="NCBI Taxonomy" id="2951807"/>
    <lineage>
        <taxon>Bacteria</taxon>
        <taxon>Pseudomonadati</taxon>
        <taxon>Pseudomonadota</taxon>
        <taxon>Alphaproteobacteria</taxon>
        <taxon>Sphingomonadales</taxon>
        <taxon>Sphingomonadaceae</taxon>
        <taxon>Sphingomonas</taxon>
    </lineage>
</organism>
<keyword evidence="2" id="KW-0732">Signal</keyword>
<evidence type="ECO:0000313" key="4">
    <source>
        <dbReference type="Proteomes" id="UP001165565"/>
    </source>
</evidence>
<dbReference type="PROSITE" id="PS51257">
    <property type="entry name" value="PROKAR_LIPOPROTEIN"/>
    <property type="match status" value="1"/>
</dbReference>
<dbReference type="AlphaFoldDB" id="A0AA41ZHZ7"/>
<protein>
    <recommendedName>
        <fullName evidence="5">Argininosuccinate lyase</fullName>
    </recommendedName>
</protein>
<gene>
    <name evidence="3" type="ORF">NEE01_21155</name>
</gene>
<proteinExistence type="predicted"/>
<dbReference type="RefSeq" id="WP_179512902.1">
    <property type="nucleotide sequence ID" value="NZ_JANFAU010000006.1"/>
</dbReference>
<dbReference type="EMBL" id="JANFAV010000020">
    <property type="protein sequence ID" value="MCW6537294.1"/>
    <property type="molecule type" value="Genomic_DNA"/>
</dbReference>
<reference evidence="3" key="1">
    <citation type="submission" date="2022-06" db="EMBL/GenBank/DDBJ databases">
        <title>Sphingomonas sp. nov. isolated from rhizosphere soil of tomato.</title>
        <authorList>
            <person name="Dong H."/>
            <person name="Gao R."/>
        </authorList>
    </citation>
    <scope>NUCLEOTIDE SEQUENCE</scope>
    <source>
        <strain evidence="3">MMSM24</strain>
    </source>
</reference>
<accession>A0AA41ZHZ7</accession>
<dbReference type="Proteomes" id="UP001165565">
    <property type="component" value="Unassembled WGS sequence"/>
</dbReference>
<comment type="caution">
    <text evidence="3">The sequence shown here is derived from an EMBL/GenBank/DDBJ whole genome shotgun (WGS) entry which is preliminary data.</text>
</comment>
<name>A0AA41ZHZ7_9SPHN</name>
<feature type="signal peptide" evidence="2">
    <location>
        <begin position="1"/>
        <end position="21"/>
    </location>
</feature>
<evidence type="ECO:0000313" key="3">
    <source>
        <dbReference type="EMBL" id="MCW6537294.1"/>
    </source>
</evidence>
<evidence type="ECO:0008006" key="5">
    <source>
        <dbReference type="Google" id="ProtNLM"/>
    </source>
</evidence>
<keyword evidence="4" id="KW-1185">Reference proteome</keyword>
<feature type="region of interest" description="Disordered" evidence="1">
    <location>
        <begin position="28"/>
        <end position="85"/>
    </location>
</feature>
<evidence type="ECO:0000256" key="1">
    <source>
        <dbReference type="SAM" id="MobiDB-lite"/>
    </source>
</evidence>
<evidence type="ECO:0000256" key="2">
    <source>
        <dbReference type="SAM" id="SignalP"/>
    </source>
</evidence>
<feature type="chain" id="PRO_5041222094" description="Argininosuccinate lyase" evidence="2">
    <location>
        <begin position="22"/>
        <end position="85"/>
    </location>
</feature>
<sequence>MKRAFVTRGAVFALGSLLLLAACGRTHPLRPAKGESLPPAPYGAETPPAGSKLIEPSVQARPKRGDDLLTNSQDRRSDQFDLPPR</sequence>
<feature type="compositionally biased region" description="Basic and acidic residues" evidence="1">
    <location>
        <begin position="63"/>
        <end position="85"/>
    </location>
</feature>